<dbReference type="PATRIC" id="fig|1158601.3.peg.3811"/>
<dbReference type="Proteomes" id="UP000013783">
    <property type="component" value="Unassembled WGS sequence"/>
</dbReference>
<dbReference type="EMBL" id="ASWA01000002">
    <property type="protein sequence ID" value="EOT70416.1"/>
    <property type="molecule type" value="Genomic_DNA"/>
</dbReference>
<evidence type="ECO:0000313" key="2">
    <source>
        <dbReference type="EMBL" id="EOT70416.1"/>
    </source>
</evidence>
<sequence length="39" mass="4546">MMDVLLFVIFLKEWEVMVLYDLPAAGLFPAYDNLNLKGR</sequence>
<proteinExistence type="predicted"/>
<evidence type="ECO:0000313" key="1">
    <source>
        <dbReference type="EMBL" id="EOH72259.1"/>
    </source>
</evidence>
<dbReference type="AlphaFoldDB" id="R2R8F8"/>
<organism evidence="1 3">
    <name type="scientific">Enterococcus malodoratus ATCC 43197</name>
    <dbReference type="NCBI Taxonomy" id="1158601"/>
    <lineage>
        <taxon>Bacteria</taxon>
        <taxon>Bacillati</taxon>
        <taxon>Bacillota</taxon>
        <taxon>Bacilli</taxon>
        <taxon>Lactobacillales</taxon>
        <taxon>Enterococcaceae</taxon>
        <taxon>Enterococcus</taxon>
    </lineage>
</organism>
<dbReference type="EMBL" id="AJAK01000030">
    <property type="protein sequence ID" value="EOH72259.1"/>
    <property type="molecule type" value="Genomic_DNA"/>
</dbReference>
<name>R2R8F8_9ENTE</name>
<evidence type="ECO:0000313" key="3">
    <source>
        <dbReference type="Proteomes" id="UP000013783"/>
    </source>
</evidence>
<protein>
    <submittedName>
        <fullName evidence="1">Uncharacterized protein</fullName>
    </submittedName>
</protein>
<keyword evidence="4" id="KW-1185">Reference proteome</keyword>
<gene>
    <name evidence="2" type="ORF">I585_01896</name>
    <name evidence="1" type="ORF">UAI_03843</name>
</gene>
<comment type="caution">
    <text evidence="1">The sequence shown here is derived from an EMBL/GenBank/DDBJ whole genome shotgun (WGS) entry which is preliminary data.</text>
</comment>
<evidence type="ECO:0000313" key="4">
    <source>
        <dbReference type="Proteomes" id="UP000014148"/>
    </source>
</evidence>
<reference evidence="2 4" key="2">
    <citation type="submission" date="2013-03" db="EMBL/GenBank/DDBJ databases">
        <title>The Genome Sequence of Enterococcus malodoratus ATCC_43197 (PacBio/Illumina hybrid assembly).</title>
        <authorList>
            <consortium name="The Broad Institute Genomics Platform"/>
            <consortium name="The Broad Institute Genome Sequencing Center for Infectious Disease"/>
            <person name="Earl A."/>
            <person name="Russ C."/>
            <person name="Gilmore M."/>
            <person name="Surin D."/>
            <person name="Walker B."/>
            <person name="Young S."/>
            <person name="Zeng Q."/>
            <person name="Gargeya S."/>
            <person name="Fitzgerald M."/>
            <person name="Haas B."/>
            <person name="Abouelleil A."/>
            <person name="Allen A.W."/>
            <person name="Alvarado L."/>
            <person name="Arachchi H.M."/>
            <person name="Berlin A.M."/>
            <person name="Chapman S.B."/>
            <person name="Gainer-Dewar J."/>
            <person name="Goldberg J."/>
            <person name="Griggs A."/>
            <person name="Gujja S."/>
            <person name="Hansen M."/>
            <person name="Howarth C."/>
            <person name="Imamovic A."/>
            <person name="Ireland A."/>
            <person name="Larimer J."/>
            <person name="McCowan C."/>
            <person name="Murphy C."/>
            <person name="Pearson M."/>
            <person name="Poon T.W."/>
            <person name="Priest M."/>
            <person name="Roberts A."/>
            <person name="Saif S."/>
            <person name="Shea T."/>
            <person name="Sisk P."/>
            <person name="Sykes S."/>
            <person name="Wortman J."/>
            <person name="Nusbaum C."/>
            <person name="Birren B."/>
        </authorList>
    </citation>
    <scope>NUCLEOTIDE SEQUENCE [LARGE SCALE GENOMIC DNA]</scope>
    <source>
        <strain evidence="2 4">ATCC 43197</strain>
    </source>
</reference>
<accession>R2R8F8</accession>
<dbReference type="Proteomes" id="UP000014148">
    <property type="component" value="Unassembled WGS sequence"/>
</dbReference>
<dbReference type="STRING" id="71451.RV07_GL000366"/>
<reference evidence="1 3" key="1">
    <citation type="submission" date="2013-02" db="EMBL/GenBank/DDBJ databases">
        <title>The Genome Sequence of Enterococcus malodoratus ATCC_43197.</title>
        <authorList>
            <consortium name="The Broad Institute Genome Sequencing Platform"/>
            <consortium name="The Broad Institute Genome Sequencing Center for Infectious Disease"/>
            <person name="Earl A.M."/>
            <person name="Gilmore M.S."/>
            <person name="Lebreton F."/>
            <person name="Walker B."/>
            <person name="Young S.K."/>
            <person name="Zeng Q."/>
            <person name="Gargeya S."/>
            <person name="Fitzgerald M."/>
            <person name="Haas B."/>
            <person name="Abouelleil A."/>
            <person name="Alvarado L."/>
            <person name="Arachchi H.M."/>
            <person name="Berlin A.M."/>
            <person name="Chapman S.B."/>
            <person name="Dewar J."/>
            <person name="Goldberg J."/>
            <person name="Griggs A."/>
            <person name="Gujja S."/>
            <person name="Hansen M."/>
            <person name="Howarth C."/>
            <person name="Imamovic A."/>
            <person name="Larimer J."/>
            <person name="McCowan C."/>
            <person name="Murphy C."/>
            <person name="Neiman D."/>
            <person name="Pearson M."/>
            <person name="Priest M."/>
            <person name="Roberts A."/>
            <person name="Saif S."/>
            <person name="Shea T."/>
            <person name="Sisk P."/>
            <person name="Sykes S."/>
            <person name="Wortman J."/>
            <person name="Nusbaum C."/>
            <person name="Birren B."/>
        </authorList>
    </citation>
    <scope>NUCLEOTIDE SEQUENCE [LARGE SCALE GENOMIC DNA]</scope>
    <source>
        <strain evidence="1 3">ATCC 43197</strain>
    </source>
</reference>